<reference evidence="1 2" key="1">
    <citation type="submission" date="2017-03" db="EMBL/GenBank/DDBJ databases">
        <title>Genome analysis of strain PAMC 26577.</title>
        <authorList>
            <person name="Oh H.-M."/>
            <person name="Yang J.-A."/>
        </authorList>
    </citation>
    <scope>NUCLEOTIDE SEQUENCE [LARGE SCALE GENOMIC DNA]</scope>
    <source>
        <strain evidence="1 2">PAMC 26577</strain>
    </source>
</reference>
<name>A0A242M5W5_CABSO</name>
<dbReference type="Proteomes" id="UP000195221">
    <property type="component" value="Unassembled WGS sequence"/>
</dbReference>
<dbReference type="EMBL" id="NBTZ01000159">
    <property type="protein sequence ID" value="OTP66589.1"/>
    <property type="molecule type" value="Genomic_DNA"/>
</dbReference>
<comment type="caution">
    <text evidence="1">The sequence shown here is derived from an EMBL/GenBank/DDBJ whole genome shotgun (WGS) entry which is preliminary data.</text>
</comment>
<evidence type="ECO:0000313" key="1">
    <source>
        <dbReference type="EMBL" id="OTP66589.1"/>
    </source>
</evidence>
<accession>A0A242M5W5</accession>
<organism evidence="1 2">
    <name type="scientific">Caballeronia sordidicola</name>
    <name type="common">Burkholderia sordidicola</name>
    <dbReference type="NCBI Taxonomy" id="196367"/>
    <lineage>
        <taxon>Bacteria</taxon>
        <taxon>Pseudomonadati</taxon>
        <taxon>Pseudomonadota</taxon>
        <taxon>Betaproteobacteria</taxon>
        <taxon>Burkholderiales</taxon>
        <taxon>Burkholderiaceae</taxon>
        <taxon>Caballeronia</taxon>
    </lineage>
</organism>
<dbReference type="AlphaFoldDB" id="A0A242M5W5"/>
<sequence length="81" mass="9484">MGVYFRPNFRRDADIQVDGTVSKRADFFVETPREPHLNVRRGHKYVLHQIACQNRDHAVVCPDRKASVHITKFFVTAILKY</sequence>
<evidence type="ECO:0000313" key="2">
    <source>
        <dbReference type="Proteomes" id="UP000195221"/>
    </source>
</evidence>
<proteinExistence type="predicted"/>
<protein>
    <submittedName>
        <fullName evidence="1">Uncharacterized protein</fullName>
    </submittedName>
</protein>
<gene>
    <name evidence="1" type="ORF">PAMC26577_37505</name>
</gene>